<dbReference type="FunFam" id="3.40.50.980:FF:000001">
    <property type="entry name" value="Non-ribosomal peptide synthetase"/>
    <property type="match status" value="3"/>
</dbReference>
<dbReference type="FunFam" id="3.40.50.980:FF:000002">
    <property type="entry name" value="Enterobactin synthetase component F"/>
    <property type="match status" value="1"/>
</dbReference>
<dbReference type="SUPFAM" id="SSF52777">
    <property type="entry name" value="CoA-dependent acyltransferases"/>
    <property type="match status" value="4"/>
</dbReference>
<dbReference type="InterPro" id="IPR045851">
    <property type="entry name" value="AMP-bd_C_sf"/>
</dbReference>
<evidence type="ECO:0000256" key="3">
    <source>
        <dbReference type="ARBA" id="ARBA00022450"/>
    </source>
</evidence>
<feature type="region of interest" description="Disordered" evidence="6">
    <location>
        <begin position="1607"/>
        <end position="1630"/>
    </location>
</feature>
<dbReference type="Pfam" id="PF13193">
    <property type="entry name" value="AMP-binding_C"/>
    <property type="match status" value="3"/>
</dbReference>
<dbReference type="NCBIfam" id="NF003417">
    <property type="entry name" value="PRK04813.1"/>
    <property type="match status" value="3"/>
</dbReference>
<keyword evidence="3" id="KW-0596">Phosphopantetheine</keyword>
<keyword evidence="5" id="KW-0436">Ligase</keyword>
<reference evidence="8 9" key="1">
    <citation type="submission" date="2019-09" db="EMBL/GenBank/DDBJ databases">
        <title>Genome Sequences of Streptomyces kaniharaensis ATCC 21070.</title>
        <authorList>
            <person name="Zhu W."/>
            <person name="De Crecy-Lagard V."/>
            <person name="Richards N.G."/>
        </authorList>
    </citation>
    <scope>NUCLEOTIDE SEQUENCE [LARGE SCALE GENOMIC DNA]</scope>
    <source>
        <strain evidence="8 9">SF-557</strain>
    </source>
</reference>
<dbReference type="InterPro" id="IPR001031">
    <property type="entry name" value="Thioesterase"/>
</dbReference>
<dbReference type="FunFam" id="1.10.1200.10:FF:000016">
    <property type="entry name" value="Non-ribosomal peptide synthase"/>
    <property type="match status" value="1"/>
</dbReference>
<dbReference type="FunFam" id="1.10.1200.10:FF:000005">
    <property type="entry name" value="Nonribosomal peptide synthetase 1"/>
    <property type="match status" value="1"/>
</dbReference>
<gene>
    <name evidence="8" type="ORF">F7Q99_32175</name>
</gene>
<dbReference type="EMBL" id="WBOF01000003">
    <property type="protein sequence ID" value="MQS16722.1"/>
    <property type="molecule type" value="Genomic_DNA"/>
</dbReference>
<dbReference type="PANTHER" id="PTHR45527">
    <property type="entry name" value="NONRIBOSOMAL PEPTIDE SYNTHETASE"/>
    <property type="match status" value="1"/>
</dbReference>
<dbReference type="Pfam" id="PF00550">
    <property type="entry name" value="PP-binding"/>
    <property type="match status" value="3"/>
</dbReference>
<dbReference type="InterPro" id="IPR020806">
    <property type="entry name" value="PKS_PP-bd"/>
</dbReference>
<comment type="cofactor">
    <cofactor evidence="1">
        <name>pantetheine 4'-phosphate</name>
        <dbReference type="ChEBI" id="CHEBI:47942"/>
    </cofactor>
</comment>
<dbReference type="CDD" id="cd19540">
    <property type="entry name" value="LCL_NRPS-like"/>
    <property type="match status" value="1"/>
</dbReference>
<evidence type="ECO:0000256" key="1">
    <source>
        <dbReference type="ARBA" id="ARBA00001957"/>
    </source>
</evidence>
<dbReference type="InterPro" id="IPR001242">
    <property type="entry name" value="Condensation_dom"/>
</dbReference>
<comment type="caution">
    <text evidence="8">The sequence shown here is derived from an EMBL/GenBank/DDBJ whole genome shotgun (WGS) entry which is preliminary data.</text>
</comment>
<feature type="domain" description="Carrier" evidence="7">
    <location>
        <begin position="600"/>
        <end position="674"/>
    </location>
</feature>
<dbReference type="GO" id="GO:0017000">
    <property type="term" value="P:antibiotic biosynthetic process"/>
    <property type="evidence" value="ECO:0007669"/>
    <property type="project" value="UniProtKB-ARBA"/>
</dbReference>
<dbReference type="Proteomes" id="UP000450000">
    <property type="component" value="Unassembled WGS sequence"/>
</dbReference>
<organism evidence="8 9">
    <name type="scientific">Streptomyces kaniharaensis</name>
    <dbReference type="NCBI Taxonomy" id="212423"/>
    <lineage>
        <taxon>Bacteria</taxon>
        <taxon>Bacillati</taxon>
        <taxon>Actinomycetota</taxon>
        <taxon>Actinomycetes</taxon>
        <taxon>Kitasatosporales</taxon>
        <taxon>Streptomycetaceae</taxon>
        <taxon>Streptomyces</taxon>
    </lineage>
</organism>
<dbReference type="InterPro" id="IPR010071">
    <property type="entry name" value="AA_adenyl_dom"/>
</dbReference>
<dbReference type="PROSITE" id="PS00455">
    <property type="entry name" value="AMP_BINDING"/>
    <property type="match status" value="3"/>
</dbReference>
<dbReference type="PROSITE" id="PS50075">
    <property type="entry name" value="CARRIER"/>
    <property type="match status" value="3"/>
</dbReference>
<dbReference type="InterPro" id="IPR025110">
    <property type="entry name" value="AMP-bd_C"/>
</dbReference>
<keyword evidence="4" id="KW-0597">Phosphoprotein</keyword>
<dbReference type="Gene3D" id="3.40.50.1820">
    <property type="entry name" value="alpha/beta hydrolase"/>
    <property type="match status" value="1"/>
</dbReference>
<dbReference type="InterPro" id="IPR006162">
    <property type="entry name" value="Ppantetheine_attach_site"/>
</dbReference>
<dbReference type="GO" id="GO:0044550">
    <property type="term" value="P:secondary metabolite biosynthetic process"/>
    <property type="evidence" value="ECO:0007669"/>
    <property type="project" value="UniProtKB-ARBA"/>
</dbReference>
<comment type="similarity">
    <text evidence="2">Belongs to the ATP-dependent AMP-binding enzyme family.</text>
</comment>
<dbReference type="FunFam" id="3.30.559.30:FF:000001">
    <property type="entry name" value="Non-ribosomal peptide synthetase"/>
    <property type="match status" value="1"/>
</dbReference>
<accession>A0A6N7KYL4</accession>
<dbReference type="SUPFAM" id="SSF53474">
    <property type="entry name" value="alpha/beta-Hydrolases"/>
    <property type="match status" value="1"/>
</dbReference>
<feature type="region of interest" description="Disordered" evidence="6">
    <location>
        <begin position="214"/>
        <end position="235"/>
    </location>
</feature>
<dbReference type="GO" id="GO:0008610">
    <property type="term" value="P:lipid biosynthetic process"/>
    <property type="evidence" value="ECO:0007669"/>
    <property type="project" value="UniProtKB-ARBA"/>
</dbReference>
<dbReference type="Gene3D" id="3.30.300.30">
    <property type="match status" value="3"/>
</dbReference>
<evidence type="ECO:0000313" key="8">
    <source>
        <dbReference type="EMBL" id="MQS16722.1"/>
    </source>
</evidence>
<keyword evidence="9" id="KW-1185">Reference proteome</keyword>
<dbReference type="InterPro" id="IPR020845">
    <property type="entry name" value="AMP-binding_CS"/>
</dbReference>
<dbReference type="FunFam" id="2.30.38.10:FF:000001">
    <property type="entry name" value="Non-ribosomal peptide synthetase PvdI"/>
    <property type="match status" value="3"/>
</dbReference>
<dbReference type="InterPro" id="IPR023213">
    <property type="entry name" value="CAT-like_dom_sf"/>
</dbReference>
<dbReference type="NCBIfam" id="TIGR01733">
    <property type="entry name" value="AA-adenyl-dom"/>
    <property type="match status" value="3"/>
</dbReference>
<feature type="domain" description="Carrier" evidence="7">
    <location>
        <begin position="1628"/>
        <end position="1703"/>
    </location>
</feature>
<dbReference type="Pfam" id="PF00668">
    <property type="entry name" value="Condensation"/>
    <property type="match status" value="2"/>
</dbReference>
<dbReference type="Gene3D" id="1.10.1200.10">
    <property type="entry name" value="ACP-like"/>
    <property type="match status" value="2"/>
</dbReference>
<protein>
    <submittedName>
        <fullName evidence="8">Amino acid adenylation domain-containing protein</fullName>
    </submittedName>
</protein>
<dbReference type="InterPro" id="IPR020802">
    <property type="entry name" value="TesA-like"/>
</dbReference>
<dbReference type="Gene3D" id="3.40.50.980">
    <property type="match status" value="6"/>
</dbReference>
<evidence type="ECO:0000256" key="5">
    <source>
        <dbReference type="ARBA" id="ARBA00022598"/>
    </source>
</evidence>
<dbReference type="SMART" id="SM00824">
    <property type="entry name" value="PKS_TE"/>
    <property type="match status" value="1"/>
</dbReference>
<proteinExistence type="inferred from homology"/>
<dbReference type="InterPro" id="IPR029058">
    <property type="entry name" value="AB_hydrolase_fold"/>
</dbReference>
<dbReference type="FunFam" id="3.30.300.30:FF:000010">
    <property type="entry name" value="Enterobactin synthetase component F"/>
    <property type="match status" value="3"/>
</dbReference>
<dbReference type="GO" id="GO:0072330">
    <property type="term" value="P:monocarboxylic acid biosynthetic process"/>
    <property type="evidence" value="ECO:0007669"/>
    <property type="project" value="UniProtKB-ARBA"/>
</dbReference>
<dbReference type="SUPFAM" id="SSF56801">
    <property type="entry name" value="Acetyl-CoA synthetase-like"/>
    <property type="match status" value="3"/>
</dbReference>
<feature type="compositionally biased region" description="Low complexity" evidence="6">
    <location>
        <begin position="62"/>
        <end position="73"/>
    </location>
</feature>
<evidence type="ECO:0000256" key="4">
    <source>
        <dbReference type="ARBA" id="ARBA00022553"/>
    </source>
</evidence>
<dbReference type="Pfam" id="PF00975">
    <property type="entry name" value="Thioesterase"/>
    <property type="match status" value="1"/>
</dbReference>
<feature type="compositionally biased region" description="Pro residues" evidence="6">
    <location>
        <begin position="10"/>
        <end position="24"/>
    </location>
</feature>
<evidence type="ECO:0000256" key="6">
    <source>
        <dbReference type="SAM" id="MobiDB-lite"/>
    </source>
</evidence>
<dbReference type="Gene3D" id="3.30.559.10">
    <property type="entry name" value="Chloramphenicol acetyltransferase-like domain"/>
    <property type="match status" value="2"/>
</dbReference>
<dbReference type="GO" id="GO:0005829">
    <property type="term" value="C:cytosol"/>
    <property type="evidence" value="ECO:0007669"/>
    <property type="project" value="TreeGrafter"/>
</dbReference>
<dbReference type="GO" id="GO:0043041">
    <property type="term" value="P:amino acid activation for nonribosomal peptide biosynthetic process"/>
    <property type="evidence" value="ECO:0007669"/>
    <property type="project" value="TreeGrafter"/>
</dbReference>
<dbReference type="Gene3D" id="2.30.38.10">
    <property type="entry name" value="Luciferase, Domain 3"/>
    <property type="match status" value="3"/>
</dbReference>
<evidence type="ECO:0000259" key="7">
    <source>
        <dbReference type="PROSITE" id="PS50075"/>
    </source>
</evidence>
<evidence type="ECO:0000256" key="2">
    <source>
        <dbReference type="ARBA" id="ARBA00006432"/>
    </source>
</evidence>
<dbReference type="Pfam" id="PF00501">
    <property type="entry name" value="AMP-binding"/>
    <property type="match status" value="3"/>
</dbReference>
<dbReference type="FunFam" id="3.40.50.12780:FF:000012">
    <property type="entry name" value="Non-ribosomal peptide synthetase"/>
    <property type="match status" value="3"/>
</dbReference>
<dbReference type="InterPro" id="IPR000873">
    <property type="entry name" value="AMP-dep_synth/lig_dom"/>
</dbReference>
<dbReference type="SMART" id="SM00823">
    <property type="entry name" value="PKS_PP"/>
    <property type="match status" value="3"/>
</dbReference>
<dbReference type="InterPro" id="IPR036736">
    <property type="entry name" value="ACP-like_sf"/>
</dbReference>
<dbReference type="CDD" id="cd12116">
    <property type="entry name" value="A_NRPS_Ta1_like"/>
    <property type="match status" value="1"/>
</dbReference>
<dbReference type="PANTHER" id="PTHR45527:SF1">
    <property type="entry name" value="FATTY ACID SYNTHASE"/>
    <property type="match status" value="1"/>
</dbReference>
<sequence>MDRPDARPDGPVPDPGLGPGPARPTGPARPRRRRRHHALRAPRPHHPQPGCAPCHFEGNVLTGHGTQQTTGRQDVPAQWNDTGHPLPDPEATLTALLSARAAEHPQRTALVFDGHTLSYAELDDRAGRLAALLARHGAGPDRIVALTVPRSLDLVIALLAVLKAGAAYLPVDPDYPADRIDYLLQDAAPVLLLSHSSVTHPTEHPIPTLVLDTLTPDTLTPDGPAQQSDLPAPRPDDAAYVIYTSGSTGRPKGVVVPHRGIVNRLEWMQAQYRLTADDRVLQKTPSGFDVSVWEFFWPLITGATLVVARPDGHRDPAYLAEVIRAERITTVHFVPSMLQAFVDEPAATGCTSLRRVICSGEALPVELAARFRTVLPGVPLHNLYGPTEASVDVTYWECVAEPGALSVPIGRPVWNTRLHVLDADLRPVAVGETGELYLSGLQLARGYLNRPALSAERFVADPYGPPGSRMYRTGDLARWRADGALDYAGRADHQVKIRGLRIELGEIEAVLDAHSGVGQSAVLAREDRPGTKQLVAYLLPAPGGRIDPDAVRAGAAATLPDYMVPAAFVVLDAFPLTPNGKLDRKALPAPALTPSGERTAPRTPREALLHDLVAELLHLPQVGVDDSFFDLGGDSIRSIQLVSRARRHGLTFTQRDVFTHRTIARLAAAAHEQAPTTQALPALPAERLATLRAAHPDAVDFWPTTALQQGLLFHSELAKDSLDVYAVQVSFELDADPAELRTAVRALIERHPNLRAAFTQDGADQPVQFVTAQAEPEFTVVQFVGPNARRKAAEHFEAERMRGFDLSAPPLLRTTVADLGPQGRRAALTFHHIVVDGWSLPILLDDLQTLLRGQQPGPAAPYTDHLAFLANHDHEASRTAWQGLLDGLDEPTLLAPGAHTTTTLPADHWLELPGHLTAELEARLRERDLTLNTAVQGAWALLLARQSGRTDVVFGTAVSGRAPEVPGIEAMVGLFINTVPVRARVSPTTRLADLLAQVQDQQTTMAAHQYTGLADIQQAAGHGELFDTLAVFESFPTALAAGAETHYAVHYPLALFAHPGERLRLRLSYRPERFTIGEIERLGERLLRALTALAEDLDQPIHEADLLSPAERAQLLHGWNNTDHPLPEHGLVERFEHLAAATPDAAAVIAEDARLGYRDLNERANRLAHLLAAEGVGQGDLVAVALPRTSDLVVALLAVLKAGAGYLPLDPDYPSERIAYMLADAAPAAVITTADTPTGEQIPRLLLDETRLAAQPATDPGIHVPPATAAYVIYTSGSTGRPKGVVVPRSALDNFLAAMREQFPMTPEDRLLSVTTVAFDIAGLEIHLPLTSGAAVVLAAKETVQDPAALADLITGTRASILQATPSLWQSLIAGHPQALAALRTLVGGEAVPAALAEQLRTLSTSATNMYGPTETTIWSTTARLTARPGAPTIGRPLHNTQIRILDSHLGLVAPGVTGELYIAGEGLARGYLNRPGLTAERFTADPYGPPGTRMYRTGDLARWGADGNVEYLGRVDHQIKLRGFRIELGEIETVLTTRPEVAQAVVLVREDRPGDTRLAAYLVPAAGHRIDTAELRRHAATELPDYMVPSTLTVLDKLPLTPNGKLDRAQLPAPAFEEEPGRRTGRSARTPQEQLLAELFAEVLGVPSVPLEESFFELGGHSLLAIRLISRIRATFATQLKLRHLFDHPSVAALSGHLSGTDGSRPALTRRTRPHLLPLSYQQSRLWFLNRFESDSALYNIPLALHLDGPLDRTALTAALADLTDRHEILRTVFPERDGQPHQLVLDTAPPHLNERTVTRDELDAALRTASCAGYDLTAEPPLRAHLFELSEHEHVLLLVLHHIAGDGPSTTPLTRDLSRAYTARTTGKAPQWAELPVQYGDYALWQRESLGGDDDPNSQLSQQLAFWQQTLGDLPDQLDLPTDRPRPAIASYRGGAVPLHIDAELHRRLHETATAHGATVFMMLQAALATLLTRLGAGTDIPIGSPIGARTDEALDDLVGFFVNTLVLRTDTSGDPTFAELLGRIRETDLAAWAHPDLPFERLVELVNPTRSLARHPLFQVMLAFQETLRAELDLPGLTARAQTPALDLAKFDLAVDLLERRGSGDTLDGIDGIVEYSTDLFDRASAERFAAQLLRLLQAAVTDPTQPIGRIDHLAPAEREQLLYGWNDTAHEVPAATLPELFQAQAARTPDADAVVFGDTVVSYRELNERANRLAHHLIGLGVGPEQFVALAVPRSVEMVVALLGVVKSGAAYLPIDPGYPADRIAYMLADGAPALVLTTTAAAPHLPPTDRPVLALDDLDLAHGPATDPTDTDRTEALTLAHPGYVIYTSGSTGRPKGVVVSHAGIASVAGAHIDRLGLDGDSRFLLVVSISFDVSMADITMTLAAGAALVLPGPDQQAAGQELYDLIDRHQVTHTDLVAPMLISLPDGDLPSLRGFVVGGEALPAEMVERWSPGRRVMQVYGPTEATVVATMSDPLAPDPKAPPIGRPIWNTRTHVLDAALQPVPVGVAGELYIAGSGLARGYWQRPAMTAERFVADPYGPPGTRMYRTGDLVRRRADGNLEFLGRVDHQVKVRGFRIELGEIEKALAKHPAVAAAAVVVSAGTGGVNRLVGYAVPAPGHILDPGELRGFLAGLLPDYMVPTIVVVLDALPLTPSGKLDRKALPAPDFATQASSRSPRTPAEAVLCELFAEVLDLDRVGIDDNFFDLGGHSLLAARLIGRLRAATGTELGIRALFEAPTVARLAELTATGGSHGDDFATLLPLREDGDLAPLFCVHPAAGIAWVYSGLLRHLEPQRPLYGLQARTLTQPDTPPAGLGEMAADYLDLIRKAQPEGPYHLLGWSLGGLVAHEVAVRLREQGEQVALLALLDCYPQSDGSAGPLTDQQALAALLDSLGHPVQADEVEAITPERAVELLGDGPLTGTTPERLRALARGFAHHLHLAEEFTPGRYDGDLLFFTATAGKAPADPTALAWTPHVTGQIHDHTVDCAHGAMTRPEPIAHIGEALATALRRTTGDRPGPHHL</sequence>
<dbReference type="GO" id="GO:0031177">
    <property type="term" value="F:phosphopantetheine binding"/>
    <property type="evidence" value="ECO:0007669"/>
    <property type="project" value="InterPro"/>
</dbReference>
<dbReference type="Gene3D" id="3.30.559.30">
    <property type="entry name" value="Nonribosomal peptide synthetase, condensation domain"/>
    <property type="match status" value="2"/>
</dbReference>
<name>A0A6N7KYL4_9ACTN</name>
<feature type="compositionally biased region" description="Basic residues" evidence="6">
    <location>
        <begin position="29"/>
        <end position="46"/>
    </location>
</feature>
<dbReference type="CDD" id="cd17646">
    <property type="entry name" value="A_NRPS_AB3403-like"/>
    <property type="match status" value="1"/>
</dbReference>
<dbReference type="PROSITE" id="PS00012">
    <property type="entry name" value="PHOSPHOPANTETHEINE"/>
    <property type="match status" value="3"/>
</dbReference>
<feature type="domain" description="Carrier" evidence="7">
    <location>
        <begin position="2681"/>
        <end position="2756"/>
    </location>
</feature>
<dbReference type="InterPro" id="IPR009081">
    <property type="entry name" value="PP-bd_ACP"/>
</dbReference>
<dbReference type="OrthoDB" id="2472181at2"/>
<dbReference type="GO" id="GO:0016874">
    <property type="term" value="F:ligase activity"/>
    <property type="evidence" value="ECO:0007669"/>
    <property type="project" value="UniProtKB-KW"/>
</dbReference>
<evidence type="ECO:0000313" key="9">
    <source>
        <dbReference type="Proteomes" id="UP000450000"/>
    </source>
</evidence>
<feature type="region of interest" description="Disordered" evidence="6">
    <location>
        <begin position="1"/>
        <end position="73"/>
    </location>
</feature>
<dbReference type="SUPFAM" id="SSF47336">
    <property type="entry name" value="ACP-like"/>
    <property type="match status" value="3"/>
</dbReference>